<keyword evidence="1" id="KW-0812">Transmembrane</keyword>
<proteinExistence type="predicted"/>
<dbReference type="EMBL" id="BAEN01000015">
    <property type="protein sequence ID" value="GAC13263.1"/>
    <property type="molecule type" value="Genomic_DNA"/>
</dbReference>
<evidence type="ECO:0000313" key="4">
    <source>
        <dbReference type="Proteomes" id="UP000006334"/>
    </source>
</evidence>
<dbReference type="Proteomes" id="UP000006334">
    <property type="component" value="Unassembled WGS sequence"/>
</dbReference>
<evidence type="ECO:0008006" key="5">
    <source>
        <dbReference type="Google" id="ProtNLM"/>
    </source>
</evidence>
<dbReference type="Pfam" id="PF11949">
    <property type="entry name" value="DUF3466"/>
    <property type="match status" value="1"/>
</dbReference>
<feature type="transmembrane region" description="Helical" evidence="1">
    <location>
        <begin position="533"/>
        <end position="549"/>
    </location>
</feature>
<evidence type="ECO:0000256" key="2">
    <source>
        <dbReference type="SAM" id="SignalP"/>
    </source>
</evidence>
<dbReference type="eggNOG" id="COG5563">
    <property type="taxonomic scope" value="Bacteria"/>
</dbReference>
<gene>
    <name evidence="3" type="ORF">GLIP_0617</name>
</gene>
<reference evidence="3 4" key="1">
    <citation type="journal article" date="2017" name="Antonie Van Leeuwenhoek">
        <title>Rhizobium rhizosphaerae sp. nov., a novel species isolated from rice rhizosphere.</title>
        <authorList>
            <person name="Zhao J.J."/>
            <person name="Zhang J."/>
            <person name="Zhang R.J."/>
            <person name="Zhang C.W."/>
            <person name="Yin H.Q."/>
            <person name="Zhang X.X."/>
        </authorList>
    </citation>
    <scope>NUCLEOTIDE SEQUENCE [LARGE SCALE GENOMIC DNA]</scope>
    <source>
        <strain evidence="3 4">E3</strain>
    </source>
</reference>
<dbReference type="InterPro" id="IPR022562">
    <property type="entry name" value="DUF3466"/>
</dbReference>
<feature type="chain" id="PRO_5003897280" description="DUF3466 family protein" evidence="2">
    <location>
        <begin position="23"/>
        <end position="564"/>
    </location>
</feature>
<evidence type="ECO:0000313" key="3">
    <source>
        <dbReference type="EMBL" id="GAC13263.1"/>
    </source>
</evidence>
<dbReference type="OrthoDB" id="6219137at2"/>
<keyword evidence="4" id="KW-1185">Reference proteome</keyword>
<keyword evidence="1" id="KW-1133">Transmembrane helix</keyword>
<name>K6Y9B2_9ALTE</name>
<keyword evidence="1" id="KW-0472">Membrane</keyword>
<dbReference type="RefSeq" id="WP_008843083.1">
    <property type="nucleotide sequence ID" value="NZ_BAEN01000015.1"/>
</dbReference>
<dbReference type="AlphaFoldDB" id="K6Y9B2"/>
<feature type="signal peptide" evidence="2">
    <location>
        <begin position="1"/>
        <end position="22"/>
    </location>
</feature>
<evidence type="ECO:0000256" key="1">
    <source>
        <dbReference type="SAM" id="Phobius"/>
    </source>
</evidence>
<organism evidence="3 4">
    <name type="scientific">Aliiglaciecola lipolytica E3</name>
    <dbReference type="NCBI Taxonomy" id="1127673"/>
    <lineage>
        <taxon>Bacteria</taxon>
        <taxon>Pseudomonadati</taxon>
        <taxon>Pseudomonadota</taxon>
        <taxon>Gammaproteobacteria</taxon>
        <taxon>Alteromonadales</taxon>
        <taxon>Alteromonadaceae</taxon>
        <taxon>Aliiglaciecola</taxon>
    </lineage>
</organism>
<protein>
    <recommendedName>
        <fullName evidence="5">DUF3466 family protein</fullName>
    </recommendedName>
</protein>
<sequence>MKKISLALVVSCSILFVSNSNAAQYKVVVLPVAALGDNSYPSDINSVGEITVNLINKYSPAIDIALLDFDTIADFLTDLESAKVGDFSDEDYATVYSYIQANAENQLFQQITSQNGFIATESDSEQVYGFDSIDSLTDEYTNSAYVNLRAINDFGYAVGVSYDGFYKVDYINQDIDEITYVVNDFYVRGFAAIDGESVPLPPPETSAGGLSDAYDINNSNQIVGYGTTELVSDTFAQSIEDCSDEESRADVPQESCLRSLSIQLNASASSLVQRRGIIWQVDERGNVTDTFVLPMLITPDSSDTTIYSSTAVAINDFGIAVGQSPDYYLDSTSLTTSAAIYNDDQVTTINEDELVYSSTATDINNDNIVVGNASKAVNGSILNKFFVHDMDADLTEYPDDFYTEGNSYATGINNQNMVVGYGDSELTTSGTSRTGAFLYDYRNDIFNQINTLIECNSQYNIVEAHAINDDNVIVATATVTEAVRNLSGEIVYDEYGAETTTTHYVAVQLEPISGGSIDNCDALEADVLRQGGSVFWLLVIVPVGLLRLISRDKSRATDIVFFRH</sequence>
<comment type="caution">
    <text evidence="3">The sequence shown here is derived from an EMBL/GenBank/DDBJ whole genome shotgun (WGS) entry which is preliminary data.</text>
</comment>
<keyword evidence="2" id="KW-0732">Signal</keyword>
<accession>K6Y9B2</accession>